<comment type="caution">
    <text evidence="2">The sequence shown here is derived from an EMBL/GenBank/DDBJ whole genome shotgun (WGS) entry which is preliminary data.</text>
</comment>
<feature type="compositionally biased region" description="Acidic residues" evidence="1">
    <location>
        <begin position="116"/>
        <end position="161"/>
    </location>
</feature>
<reference evidence="2 3" key="1">
    <citation type="submission" date="2024-09" db="EMBL/GenBank/DDBJ databases">
        <title>The Natural Products Discovery Center: Release of the First 8490 Sequenced Strains for Exploring Actinobacteria Biosynthetic Diversity.</title>
        <authorList>
            <person name="Kalkreuter E."/>
            <person name="Kautsar S.A."/>
            <person name="Yang D."/>
            <person name="Bader C.D."/>
            <person name="Teijaro C.N."/>
            <person name="Fluegel L."/>
            <person name="Davis C.M."/>
            <person name="Simpson J.R."/>
            <person name="Lauterbach L."/>
            <person name="Steele A.D."/>
            <person name="Gui C."/>
            <person name="Meng S."/>
            <person name="Li G."/>
            <person name="Viehrig K."/>
            <person name="Ye F."/>
            <person name="Su P."/>
            <person name="Kiefer A.F."/>
            <person name="Nichols A."/>
            <person name="Cepeda A.J."/>
            <person name="Yan W."/>
            <person name="Fan B."/>
            <person name="Jiang Y."/>
            <person name="Adhikari A."/>
            <person name="Zheng C.-J."/>
            <person name="Schuster L."/>
            <person name="Cowan T.M."/>
            <person name="Smanski M.J."/>
            <person name="Chevrette M.G."/>
            <person name="De Carvalho L.P.S."/>
            <person name="Shen B."/>
        </authorList>
    </citation>
    <scope>NUCLEOTIDE SEQUENCE [LARGE SCALE GENOMIC DNA]</scope>
    <source>
        <strain evidence="2 3">NPDC058348</strain>
    </source>
</reference>
<gene>
    <name evidence="2" type="ORF">ACFWJN_26330</name>
</gene>
<feature type="compositionally biased region" description="Basic residues" evidence="1">
    <location>
        <begin position="196"/>
        <end position="214"/>
    </location>
</feature>
<evidence type="ECO:0000256" key="1">
    <source>
        <dbReference type="SAM" id="MobiDB-lite"/>
    </source>
</evidence>
<feature type="compositionally biased region" description="Polar residues" evidence="1">
    <location>
        <begin position="91"/>
        <end position="101"/>
    </location>
</feature>
<accession>A0ABW6FV90</accession>
<evidence type="ECO:0000313" key="2">
    <source>
        <dbReference type="EMBL" id="MFD5102463.1"/>
    </source>
</evidence>
<name>A0ABW6FV90_9ACTN</name>
<dbReference type="Proteomes" id="UP001598448">
    <property type="component" value="Unassembled WGS sequence"/>
</dbReference>
<keyword evidence="3" id="KW-1185">Reference proteome</keyword>
<evidence type="ECO:0000313" key="3">
    <source>
        <dbReference type="Proteomes" id="UP001598448"/>
    </source>
</evidence>
<evidence type="ECO:0008006" key="4">
    <source>
        <dbReference type="Google" id="ProtNLM"/>
    </source>
</evidence>
<feature type="compositionally biased region" description="Basic and acidic residues" evidence="1">
    <location>
        <begin position="184"/>
        <end position="195"/>
    </location>
</feature>
<protein>
    <recommendedName>
        <fullName evidence="4">Histone protein</fullName>
    </recommendedName>
</protein>
<feature type="region of interest" description="Disordered" evidence="1">
    <location>
        <begin position="91"/>
        <end position="236"/>
    </location>
</feature>
<dbReference type="RefSeq" id="WP_386719411.1">
    <property type="nucleotide sequence ID" value="NZ_JBHXIJ010000248.1"/>
</dbReference>
<organism evidence="2 3">
    <name type="scientific">Streptomyces albidochromogenes</name>
    <dbReference type="NCBI Taxonomy" id="329524"/>
    <lineage>
        <taxon>Bacteria</taxon>
        <taxon>Bacillati</taxon>
        <taxon>Actinomycetota</taxon>
        <taxon>Actinomycetes</taxon>
        <taxon>Kitasatosporales</taxon>
        <taxon>Streptomycetaceae</taxon>
        <taxon>Streptomyces</taxon>
    </lineage>
</organism>
<proteinExistence type="predicted"/>
<dbReference type="EMBL" id="JBHXIJ010000248">
    <property type="protein sequence ID" value="MFD5102463.1"/>
    <property type="molecule type" value="Genomic_DNA"/>
</dbReference>
<sequence length="236" mass="25140">MNKAMTGAALLGGYLLGRTKKGKLAMAVAAWAMKKNVDTKKITSAVTGSPAMDVLNEQVRKDLLNAGKDVSAAAVGALADRLADSLHERTVSLQEETSASLGSAEDESGDEPRDDERDEAEEEPEHEERDEPEEEPEDEGRDESEEEPEDEGRDEPEEEPEQDAKAEKKPAAKSGTKSGTKSGAKSEAKSDEKPAAKKTSRAPARKTAARKKKAAGGPAAQRGDRGGAATQRRSEE</sequence>